<proteinExistence type="inferred from homology"/>
<name>A0ABU0ZSY6_9ACTN</name>
<dbReference type="PANTHER" id="PTHR46696">
    <property type="entry name" value="P450, PUTATIVE (EUROFUNG)-RELATED"/>
    <property type="match status" value="1"/>
</dbReference>
<dbReference type="InterPro" id="IPR017972">
    <property type="entry name" value="Cyt_P450_CS"/>
</dbReference>
<accession>A0ABU0ZSY6</accession>
<dbReference type="InterPro" id="IPR001128">
    <property type="entry name" value="Cyt_P450"/>
</dbReference>
<dbReference type="PANTHER" id="PTHR46696:SF6">
    <property type="entry name" value="P450, PUTATIVE (EUROFUNG)-RELATED"/>
    <property type="match status" value="1"/>
</dbReference>
<dbReference type="SUPFAM" id="SSF48264">
    <property type="entry name" value="Cytochrome P450"/>
    <property type="match status" value="1"/>
</dbReference>
<gene>
    <name evidence="3" type="ORF">RB614_32920</name>
</gene>
<dbReference type="PRINTS" id="PR00359">
    <property type="entry name" value="BP450"/>
</dbReference>
<dbReference type="EMBL" id="JAVHUY010000040">
    <property type="protein sequence ID" value="MDQ7909335.1"/>
    <property type="molecule type" value="Genomic_DNA"/>
</dbReference>
<evidence type="ECO:0000313" key="3">
    <source>
        <dbReference type="EMBL" id="MDQ7909335.1"/>
    </source>
</evidence>
<keyword evidence="2" id="KW-0479">Metal-binding</keyword>
<dbReference type="Pfam" id="PF00067">
    <property type="entry name" value="p450"/>
    <property type="match status" value="1"/>
</dbReference>
<dbReference type="PRINTS" id="PR00385">
    <property type="entry name" value="P450"/>
</dbReference>
<dbReference type="InterPro" id="IPR002397">
    <property type="entry name" value="Cyt_P450_B"/>
</dbReference>
<evidence type="ECO:0000256" key="2">
    <source>
        <dbReference type="RuleBase" id="RU000461"/>
    </source>
</evidence>
<evidence type="ECO:0000256" key="1">
    <source>
        <dbReference type="ARBA" id="ARBA00010617"/>
    </source>
</evidence>
<reference evidence="3 4" key="1">
    <citation type="submission" date="2023-08" db="EMBL/GenBank/DDBJ databases">
        <title>Phytohabitans sansha sp. nov., isolated from marine sediment.</title>
        <authorList>
            <person name="Zhao Y."/>
            <person name="Yi K."/>
        </authorList>
    </citation>
    <scope>NUCLEOTIDE SEQUENCE [LARGE SCALE GENOMIC DNA]</scope>
    <source>
        <strain evidence="3 4">ZYX-F-186</strain>
    </source>
</reference>
<dbReference type="RefSeq" id="WP_308716590.1">
    <property type="nucleotide sequence ID" value="NZ_JAVHUY010000040.1"/>
</dbReference>
<protein>
    <submittedName>
        <fullName evidence="3">Cytochrome P450</fullName>
    </submittedName>
</protein>
<comment type="similarity">
    <text evidence="1 2">Belongs to the cytochrome P450 family.</text>
</comment>
<dbReference type="Proteomes" id="UP001230908">
    <property type="component" value="Unassembled WGS sequence"/>
</dbReference>
<comment type="caution">
    <text evidence="3">The sequence shown here is derived from an EMBL/GenBank/DDBJ whole genome shotgun (WGS) entry which is preliminary data.</text>
</comment>
<keyword evidence="2" id="KW-0503">Monooxygenase</keyword>
<dbReference type="Gene3D" id="1.10.630.10">
    <property type="entry name" value="Cytochrome P450"/>
    <property type="match status" value="1"/>
</dbReference>
<keyword evidence="2" id="KW-0408">Iron</keyword>
<keyword evidence="2" id="KW-0560">Oxidoreductase</keyword>
<dbReference type="PROSITE" id="PS00086">
    <property type="entry name" value="CYTOCHROME_P450"/>
    <property type="match status" value="1"/>
</dbReference>
<dbReference type="InterPro" id="IPR036396">
    <property type="entry name" value="Cyt_P450_sf"/>
</dbReference>
<organism evidence="3 4">
    <name type="scientific">Phytohabitans maris</name>
    <dbReference type="NCBI Taxonomy" id="3071409"/>
    <lineage>
        <taxon>Bacteria</taxon>
        <taxon>Bacillati</taxon>
        <taxon>Actinomycetota</taxon>
        <taxon>Actinomycetes</taxon>
        <taxon>Micromonosporales</taxon>
        <taxon>Micromonosporaceae</taxon>
    </lineage>
</organism>
<keyword evidence="4" id="KW-1185">Reference proteome</keyword>
<evidence type="ECO:0000313" key="4">
    <source>
        <dbReference type="Proteomes" id="UP001230908"/>
    </source>
</evidence>
<sequence>MSVYGTVPREGVFMTKPTDLEGLKTSLRRDYDPFATKVTIQSHLDEIADRRAELPISYSAPAGGCWIVTTYDDISSVLRRNNRGFVSFPNEPPTVQTNLQGKRKRMIPIELDGSTHRQYRNLLDPLFAPGAVAKLEPRLRTAANHLIDQFIERGSCDFSREFALPFPGGTVMGIMGWPIEDMVQLSEWADIMMHGIYGGTDEENNEARAEAGQELGGYLTALIAERRAAPPRDDVTSLLLDGEIDGRTLPDDDVFDAFLLMIFAGLDTVQSAFSQSMLYLGRHQDRWDEMFSTPDMLVPAIEELLRWTTMPVPTRTATETVEVGGITLPPGERVHCPLGAANRDPRYFERPDEVIFDRPRTKPHIAFGLGPHRCIGSHLARLELRIGFEELRRRIPSFRIDPGVTPEEHLGMAWGVNNVNLLFPPGEQLYRVASG</sequence>
<keyword evidence="2" id="KW-0349">Heme</keyword>